<keyword evidence="2" id="KW-0813">Transport</keyword>
<evidence type="ECO:0000256" key="1">
    <source>
        <dbReference type="ARBA" id="ARBA00005417"/>
    </source>
</evidence>
<dbReference type="SUPFAM" id="SSF52540">
    <property type="entry name" value="P-loop containing nucleoside triphosphate hydrolases"/>
    <property type="match status" value="1"/>
</dbReference>
<dbReference type="InterPro" id="IPR003439">
    <property type="entry name" value="ABC_transporter-like_ATP-bd"/>
</dbReference>
<evidence type="ECO:0000256" key="4">
    <source>
        <dbReference type="ARBA" id="ARBA00022840"/>
    </source>
</evidence>
<accession>A0A4R7U0D9</accession>
<evidence type="ECO:0000259" key="5">
    <source>
        <dbReference type="PROSITE" id="PS50893"/>
    </source>
</evidence>
<keyword evidence="3" id="KW-0547">Nucleotide-binding</keyword>
<dbReference type="PANTHER" id="PTHR42711">
    <property type="entry name" value="ABC TRANSPORTER ATP-BINDING PROTEIN"/>
    <property type="match status" value="1"/>
</dbReference>
<dbReference type="Gene3D" id="3.40.50.300">
    <property type="entry name" value="P-loop containing nucleotide triphosphate hydrolases"/>
    <property type="match status" value="1"/>
</dbReference>
<dbReference type="Pfam" id="PF00005">
    <property type="entry name" value="ABC_tran"/>
    <property type="match status" value="1"/>
</dbReference>
<dbReference type="PANTHER" id="PTHR42711:SF5">
    <property type="entry name" value="ABC TRANSPORTER ATP-BINDING PROTEIN NATA"/>
    <property type="match status" value="1"/>
</dbReference>
<evidence type="ECO:0000256" key="3">
    <source>
        <dbReference type="ARBA" id="ARBA00022741"/>
    </source>
</evidence>
<dbReference type="InterPro" id="IPR027417">
    <property type="entry name" value="P-loop_NTPase"/>
</dbReference>
<comment type="similarity">
    <text evidence="1">Belongs to the ABC transporter superfamily.</text>
</comment>
<dbReference type="InterPro" id="IPR050763">
    <property type="entry name" value="ABC_transporter_ATP-binding"/>
</dbReference>
<dbReference type="InterPro" id="IPR003593">
    <property type="entry name" value="AAA+_ATPase"/>
</dbReference>
<protein>
    <submittedName>
        <fullName evidence="6">ABC-2 type transport system ATP-binding protein</fullName>
    </submittedName>
</protein>
<evidence type="ECO:0000313" key="6">
    <source>
        <dbReference type="EMBL" id="TDU98078.1"/>
    </source>
</evidence>
<proteinExistence type="inferred from homology"/>
<reference evidence="6 7" key="1">
    <citation type="submission" date="2019-03" db="EMBL/GenBank/DDBJ databases">
        <title>Genomic Encyclopedia of Archaeal and Bacterial Type Strains, Phase II (KMG-II): from individual species to whole genera.</title>
        <authorList>
            <person name="Goeker M."/>
        </authorList>
    </citation>
    <scope>NUCLEOTIDE SEQUENCE [LARGE SCALE GENOMIC DNA]</scope>
    <source>
        <strain evidence="6 7">ATCC 25591</strain>
    </source>
</reference>
<name>A0A4R7U0D9_9BACT</name>
<comment type="caution">
    <text evidence="6">The sequence shown here is derived from an EMBL/GenBank/DDBJ whole genome shotgun (WGS) entry which is preliminary data.</text>
</comment>
<dbReference type="Proteomes" id="UP000294882">
    <property type="component" value="Unassembled WGS sequence"/>
</dbReference>
<feature type="domain" description="ABC transporter" evidence="5">
    <location>
        <begin position="62"/>
        <end position="296"/>
    </location>
</feature>
<sequence>MNGNTTENQNTYNSNHKSKKKKFFSIDFLKNLPKNIRASRVIKQQAKELEKDIVTPNSNDAISVQHLSKIFTNIVGTPFKVLDDVNFVVKKGEFHGFIGNNGAGKTTTIRLILNYYQDGFGKIFINGIDSKNKRSKDKIGYIPEISVFPKNITIFEYLYFFATLSNIDKKKAEIKVEQLMTKYGFSKDFFNKSADKLSSGQKKKILLMQALINDPEILILDEPTANLDPTARNEFFEVIKQLHKEGKTILISSHILTELEKYIDSFTILENGKVKVSGKIADKLKGKDFNYKIQTTNNSQFFEILSKEKYKLHLLKASILIEIKDAKAKTKLFTLAENSKIEIISFAENKLSLDEIYLENVKTKDTENYE</sequence>
<dbReference type="GO" id="GO:0016887">
    <property type="term" value="F:ATP hydrolysis activity"/>
    <property type="evidence" value="ECO:0007669"/>
    <property type="project" value="InterPro"/>
</dbReference>
<dbReference type="RefSeq" id="WP_134076444.1">
    <property type="nucleotide sequence ID" value="NZ_SOCH01000002.1"/>
</dbReference>
<dbReference type="AlphaFoldDB" id="A0A4R7U0D9"/>
<dbReference type="CDD" id="cd03230">
    <property type="entry name" value="ABC_DR_subfamily_A"/>
    <property type="match status" value="1"/>
</dbReference>
<dbReference type="EMBL" id="SOCH01000002">
    <property type="protein sequence ID" value="TDU98078.1"/>
    <property type="molecule type" value="Genomic_DNA"/>
</dbReference>
<dbReference type="GO" id="GO:0005524">
    <property type="term" value="F:ATP binding"/>
    <property type="evidence" value="ECO:0007669"/>
    <property type="project" value="UniProtKB-KW"/>
</dbReference>
<keyword evidence="4 6" id="KW-0067">ATP-binding</keyword>
<evidence type="ECO:0000313" key="7">
    <source>
        <dbReference type="Proteomes" id="UP000294882"/>
    </source>
</evidence>
<dbReference type="SMART" id="SM00382">
    <property type="entry name" value="AAA"/>
    <property type="match status" value="1"/>
</dbReference>
<dbReference type="PROSITE" id="PS50893">
    <property type="entry name" value="ABC_TRANSPORTER_2"/>
    <property type="match status" value="1"/>
</dbReference>
<organism evidence="6 7">
    <name type="scientific">Metamycoplasma hyosynoviae</name>
    <dbReference type="NCBI Taxonomy" id="29559"/>
    <lineage>
        <taxon>Bacteria</taxon>
        <taxon>Bacillati</taxon>
        <taxon>Mycoplasmatota</taxon>
        <taxon>Mycoplasmoidales</taxon>
        <taxon>Metamycoplasmataceae</taxon>
        <taxon>Metamycoplasma</taxon>
    </lineage>
</organism>
<evidence type="ECO:0000256" key="2">
    <source>
        <dbReference type="ARBA" id="ARBA00022448"/>
    </source>
</evidence>
<gene>
    <name evidence="6" type="ORF">JN03_0087</name>
</gene>